<dbReference type="PANTHER" id="PTHR12785:SF6">
    <property type="entry name" value="SPLICING FACTOR 3B SUBUNIT 2"/>
    <property type="match status" value="1"/>
</dbReference>
<dbReference type="AlphaFoldDB" id="A0A4C2E984"/>
<dbReference type="InterPro" id="IPR006568">
    <property type="entry name" value="PSP_pro-rich"/>
</dbReference>
<feature type="region of interest" description="Disordered" evidence="1">
    <location>
        <begin position="406"/>
        <end position="455"/>
    </location>
</feature>
<evidence type="ECO:0000313" key="3">
    <source>
        <dbReference type="EMBL" id="GCF00776.1"/>
    </source>
</evidence>
<dbReference type="InterPro" id="IPR007180">
    <property type="entry name" value="DUF382"/>
</dbReference>
<dbReference type="InterPro" id="IPR052584">
    <property type="entry name" value="U2_snRNP_Complex_Component"/>
</dbReference>
<sequence>MGRKGKRISSRGPDFNPYDKLKIAKLLDTRSAYHKEETNKETTEHDSSLEKQFQPLFKKFQIPQDDPSNQVIIYRDDAEPEELPPIVEEVNEDDNNQKDQPLSKRKLRKASKPTLYELKKSVPYPQVIEWYDRDSQYPHLQASIKSSKNVVPIPSHWQNKKEYLSGRSLLEKRPFELPDIMKETDIEQMRQVMPEDTKDPTLKETARARVQPKMGALDIDYKKLHDVFFKLGTNWKPDVLLPFGDLYYEGRNLYEEAQWKKLVRDKKPGKISTELRSIMNLEEGQLPPWCMKMKNTGMPPSYPNLKVAGLNWGIENLKGDIYGTLSTEKGNKNKVRYFGQMIVLDDPEQTDVDKQTEELVNENDPAKFEQEDDNTEVIKAPIEIEPWTINREPEEPPRPLYTAFKEKKSDTVSNTTGLRTTYEIPNNDEEVKELSSSGSDSNRNDEEDHIKNFKF</sequence>
<reference evidence="3 4" key="1">
    <citation type="submission" date="2019-01" db="EMBL/GenBank/DDBJ databases">
        <title>Draft Genome Sequencing of Zygosaccharomyces mellis Ca-7.</title>
        <authorList>
            <person name="Shiwa Y."/>
            <person name="Kanesaki Y."/>
            <person name="Ishige T."/>
            <person name="Mura K."/>
            <person name="Hori T."/>
            <person name="Tamura T."/>
        </authorList>
    </citation>
    <scope>NUCLEOTIDE SEQUENCE [LARGE SCALE GENOMIC DNA]</scope>
    <source>
        <strain evidence="3 4">Ca-7</strain>
    </source>
</reference>
<feature type="compositionally biased region" description="Basic and acidic residues" evidence="1">
    <location>
        <begin position="442"/>
        <end position="455"/>
    </location>
</feature>
<dbReference type="SMART" id="SM00581">
    <property type="entry name" value="PSP"/>
    <property type="match status" value="1"/>
</dbReference>
<gene>
    <name evidence="3" type="ORF">ZYGM_000797</name>
</gene>
<feature type="region of interest" description="Disordered" evidence="1">
    <location>
        <begin position="29"/>
        <end position="50"/>
    </location>
</feature>
<protein>
    <recommendedName>
        <fullName evidence="2">PSP proline-rich domain-containing protein</fullName>
    </recommendedName>
</protein>
<dbReference type="Pfam" id="PF04037">
    <property type="entry name" value="DUF382"/>
    <property type="match status" value="1"/>
</dbReference>
<dbReference type="Proteomes" id="UP000301737">
    <property type="component" value="Unassembled WGS sequence"/>
</dbReference>
<organism evidence="3 4">
    <name type="scientific">Zygosaccharomyces mellis</name>
    <dbReference type="NCBI Taxonomy" id="42258"/>
    <lineage>
        <taxon>Eukaryota</taxon>
        <taxon>Fungi</taxon>
        <taxon>Dikarya</taxon>
        <taxon>Ascomycota</taxon>
        <taxon>Saccharomycotina</taxon>
        <taxon>Saccharomycetes</taxon>
        <taxon>Saccharomycetales</taxon>
        <taxon>Saccharomycetaceae</taxon>
        <taxon>Zygosaccharomyces</taxon>
    </lineage>
</organism>
<dbReference type="GO" id="GO:0005634">
    <property type="term" value="C:nucleus"/>
    <property type="evidence" value="ECO:0007669"/>
    <property type="project" value="InterPro"/>
</dbReference>
<dbReference type="PANTHER" id="PTHR12785">
    <property type="entry name" value="SPLICING FACTOR 3B"/>
    <property type="match status" value="1"/>
</dbReference>
<evidence type="ECO:0000259" key="2">
    <source>
        <dbReference type="SMART" id="SM00581"/>
    </source>
</evidence>
<proteinExistence type="predicted"/>
<accession>A0A4C2E984</accession>
<feature type="domain" description="PSP proline-rich" evidence="2">
    <location>
        <begin position="263"/>
        <end position="316"/>
    </location>
</feature>
<dbReference type="OrthoDB" id="10260794at2759"/>
<name>A0A4C2E984_9SACH</name>
<evidence type="ECO:0000256" key="1">
    <source>
        <dbReference type="SAM" id="MobiDB-lite"/>
    </source>
</evidence>
<dbReference type="Pfam" id="PF04046">
    <property type="entry name" value="PSP"/>
    <property type="match status" value="1"/>
</dbReference>
<keyword evidence="4" id="KW-1185">Reference proteome</keyword>
<feature type="compositionally biased region" description="Basic and acidic residues" evidence="1">
    <location>
        <begin position="29"/>
        <end position="49"/>
    </location>
</feature>
<evidence type="ECO:0000313" key="4">
    <source>
        <dbReference type="Proteomes" id="UP000301737"/>
    </source>
</evidence>
<feature type="region of interest" description="Disordered" evidence="1">
    <location>
        <begin position="88"/>
        <end position="110"/>
    </location>
</feature>
<comment type="caution">
    <text evidence="3">The sequence shown here is derived from an EMBL/GenBank/DDBJ whole genome shotgun (WGS) entry which is preliminary data.</text>
</comment>
<dbReference type="EMBL" id="BIMX01000022">
    <property type="protein sequence ID" value="GCF00776.1"/>
    <property type="molecule type" value="Genomic_DNA"/>
</dbReference>